<dbReference type="HOGENOM" id="CLU_844682_0_0_1"/>
<feature type="compositionally biased region" description="Basic residues" evidence="1">
    <location>
        <begin position="97"/>
        <end position="108"/>
    </location>
</feature>
<evidence type="ECO:0000256" key="1">
    <source>
        <dbReference type="SAM" id="MobiDB-lite"/>
    </source>
</evidence>
<dbReference type="EMBL" id="KN847042">
    <property type="protein sequence ID" value="KIW28867.1"/>
    <property type="molecule type" value="Genomic_DNA"/>
</dbReference>
<dbReference type="OrthoDB" id="4159618at2759"/>
<proteinExistence type="predicted"/>
<dbReference type="AlphaFoldDB" id="A0A0D2AUF5"/>
<evidence type="ECO:0008006" key="4">
    <source>
        <dbReference type="Google" id="ProtNLM"/>
    </source>
</evidence>
<dbReference type="Proteomes" id="UP000054466">
    <property type="component" value="Unassembled WGS sequence"/>
</dbReference>
<accession>A0A0D2AUF5</accession>
<gene>
    <name evidence="2" type="ORF">PV07_04730</name>
</gene>
<dbReference type="VEuPathDB" id="FungiDB:PV07_04730"/>
<reference evidence="2 3" key="1">
    <citation type="submission" date="2015-01" db="EMBL/GenBank/DDBJ databases">
        <title>The Genome Sequence of Cladophialophora immunda CBS83496.</title>
        <authorList>
            <consortium name="The Broad Institute Genomics Platform"/>
            <person name="Cuomo C."/>
            <person name="de Hoog S."/>
            <person name="Gorbushina A."/>
            <person name="Stielow B."/>
            <person name="Teixiera M."/>
            <person name="Abouelleil A."/>
            <person name="Chapman S.B."/>
            <person name="Priest M."/>
            <person name="Young S.K."/>
            <person name="Wortman J."/>
            <person name="Nusbaum C."/>
            <person name="Birren B."/>
        </authorList>
    </citation>
    <scope>NUCLEOTIDE SEQUENCE [LARGE SCALE GENOMIC DNA]</scope>
    <source>
        <strain evidence="2 3">CBS 83496</strain>
    </source>
</reference>
<organism evidence="2 3">
    <name type="scientific">Cladophialophora immunda</name>
    <dbReference type="NCBI Taxonomy" id="569365"/>
    <lineage>
        <taxon>Eukaryota</taxon>
        <taxon>Fungi</taxon>
        <taxon>Dikarya</taxon>
        <taxon>Ascomycota</taxon>
        <taxon>Pezizomycotina</taxon>
        <taxon>Eurotiomycetes</taxon>
        <taxon>Chaetothyriomycetidae</taxon>
        <taxon>Chaetothyriales</taxon>
        <taxon>Herpotrichiellaceae</taxon>
        <taxon>Cladophialophora</taxon>
    </lineage>
</organism>
<feature type="region of interest" description="Disordered" evidence="1">
    <location>
        <begin position="90"/>
        <end position="126"/>
    </location>
</feature>
<dbReference type="GeneID" id="27343924"/>
<protein>
    <recommendedName>
        <fullName evidence="4">Chromo domain-containing protein</fullName>
    </recommendedName>
</protein>
<dbReference type="RefSeq" id="XP_016249083.1">
    <property type="nucleotide sequence ID" value="XM_016391564.1"/>
</dbReference>
<name>A0A0D2AUF5_9EURO</name>
<evidence type="ECO:0000313" key="3">
    <source>
        <dbReference type="Proteomes" id="UP000054466"/>
    </source>
</evidence>
<keyword evidence="3" id="KW-1185">Reference proteome</keyword>
<evidence type="ECO:0000313" key="2">
    <source>
        <dbReference type="EMBL" id="KIW28867.1"/>
    </source>
</evidence>
<sequence length="380" mass="42515">MGSLSRVEVVLGIKTRLPPWLSPCSLLLLSSLPLLTPCLTGPSLPLIMAITRADQHRQDIGTSRQLRSGTRLTITPNGNSLLSGRAVKSRLPPTSIKQRKRVQRRSKRSGQPNQLRDSRADDFRNLSSDAPELNEEEGFACGVSGAGDHLHENSLISYCDASNLPDEVPLALSSPTHDQPPAGIDARYLAMGSRKEEVVSDPVSLQESLPFSLEDAGLPHDEFWEITAAYDVRYCADHEEIEYLLGTVNRWISPDDFDVSKAESLLEEKLQKFKVQKTEGTLESFDPHLPRCQAGCSDTLYSHIYHVVDKHKHNGKVWYLGEWLACWTPESNIGDLSWIPESLAVNGKSQRYRCSARLKENLESRKKNYERMASVVNHDC</sequence>